<comment type="caution">
    <text evidence="1">The sequence shown here is derived from an EMBL/GenBank/DDBJ whole genome shotgun (WGS) entry which is preliminary data.</text>
</comment>
<dbReference type="AlphaFoldDB" id="A0AA35VV19"/>
<accession>A0AA35VV19</accession>
<gene>
    <name evidence="1" type="ORF">CCHLO57077_00018494</name>
</gene>
<name>A0AA35VV19_9HYPO</name>
<sequence>MRQCQALVVKKPITSVVERQHLNVLLSRRSVVVNNECQPKPDCGEDAIPNATGQCECKIFGAVFRPQGKICYCPVDGECQLNCGDEADLENGNCVCKVEGQSWNADTSTCSCPADEVVVNSRCEPQLNCGKDAFADESCLCECNVSGALFTQQTMACNCPRGKTPVDGKCQLDCGPEATLETATSWNSNDLKCHCPANQIVVDGNCQLLGCGTAAYAKDGRCEVGCGPDATLKNWQCVCKVKGRTWNANTLKCTCASRRKATKTR</sequence>
<protein>
    <submittedName>
        <fullName evidence="1">Uncharacterized protein</fullName>
    </submittedName>
</protein>
<reference evidence="1" key="1">
    <citation type="submission" date="2023-01" db="EMBL/GenBank/DDBJ databases">
        <authorList>
            <person name="Piombo E."/>
        </authorList>
    </citation>
    <scope>NUCLEOTIDE SEQUENCE</scope>
</reference>
<dbReference type="Proteomes" id="UP001160390">
    <property type="component" value="Unassembled WGS sequence"/>
</dbReference>
<evidence type="ECO:0000313" key="2">
    <source>
        <dbReference type="Proteomes" id="UP001160390"/>
    </source>
</evidence>
<dbReference type="EMBL" id="CABFNP030001362">
    <property type="protein sequence ID" value="CAI6101415.1"/>
    <property type="molecule type" value="Genomic_DNA"/>
</dbReference>
<organism evidence="1 2">
    <name type="scientific">Clonostachys chloroleuca</name>
    <dbReference type="NCBI Taxonomy" id="1926264"/>
    <lineage>
        <taxon>Eukaryota</taxon>
        <taxon>Fungi</taxon>
        <taxon>Dikarya</taxon>
        <taxon>Ascomycota</taxon>
        <taxon>Pezizomycotina</taxon>
        <taxon>Sordariomycetes</taxon>
        <taxon>Hypocreomycetidae</taxon>
        <taxon>Hypocreales</taxon>
        <taxon>Bionectriaceae</taxon>
        <taxon>Clonostachys</taxon>
    </lineage>
</organism>
<keyword evidence="2" id="KW-1185">Reference proteome</keyword>
<proteinExistence type="predicted"/>
<evidence type="ECO:0000313" key="1">
    <source>
        <dbReference type="EMBL" id="CAI6101415.1"/>
    </source>
</evidence>